<dbReference type="OrthoDB" id="358703at2"/>
<evidence type="ECO:0000256" key="3">
    <source>
        <dbReference type="ARBA" id="ARBA00022842"/>
    </source>
</evidence>
<dbReference type="SUPFAM" id="SSF56784">
    <property type="entry name" value="HAD-like"/>
    <property type="match status" value="1"/>
</dbReference>
<evidence type="ECO:0000313" key="5">
    <source>
        <dbReference type="Proteomes" id="UP000009222"/>
    </source>
</evidence>
<dbReference type="GO" id="GO:0046872">
    <property type="term" value="F:metal ion binding"/>
    <property type="evidence" value="ECO:0007669"/>
    <property type="project" value="UniProtKB-KW"/>
</dbReference>
<reference evidence="5" key="1">
    <citation type="submission" date="2009-12" db="EMBL/GenBank/DDBJ databases">
        <title>Complete sequence of Treponema azotonutricium strain ZAS-9.</title>
        <authorList>
            <person name="Tetu S.G."/>
            <person name="Matson E."/>
            <person name="Ren Q."/>
            <person name="Seshadri R."/>
            <person name="Elbourne L."/>
            <person name="Hassan K.A."/>
            <person name="Durkin A."/>
            <person name="Radune D."/>
            <person name="Mohamoud Y."/>
            <person name="Shay R."/>
            <person name="Jin S."/>
            <person name="Zhang X."/>
            <person name="Lucey K."/>
            <person name="Ballor N.R."/>
            <person name="Ottesen E."/>
            <person name="Rosenthal R."/>
            <person name="Allen A."/>
            <person name="Leadbetter J.R."/>
            <person name="Paulsen I.T."/>
        </authorList>
    </citation>
    <scope>NUCLEOTIDE SEQUENCE [LARGE SCALE GENOMIC DNA]</scope>
    <source>
        <strain evidence="5">ATCC BAA-888 / DSM 13862 / ZAS-9</strain>
    </source>
</reference>
<dbReference type="KEGG" id="taz:TREAZ_0866"/>
<dbReference type="InterPro" id="IPR051400">
    <property type="entry name" value="HAD-like_hydrolase"/>
</dbReference>
<keyword evidence="3" id="KW-0460">Magnesium</keyword>
<dbReference type="AlphaFoldDB" id="F5Y916"/>
<dbReference type="CDD" id="cd01427">
    <property type="entry name" value="HAD_like"/>
    <property type="match status" value="1"/>
</dbReference>
<name>F5Y916_LEAAZ</name>
<keyword evidence="5" id="KW-1185">Reference proteome</keyword>
<accession>F5Y916</accession>
<gene>
    <name evidence="4" type="ordered locus">TREAZ_0866</name>
</gene>
<dbReference type="Gene3D" id="1.10.150.520">
    <property type="match status" value="1"/>
</dbReference>
<dbReference type="InParanoid" id="F5Y916"/>
<keyword evidence="1" id="KW-0479">Metal-binding</keyword>
<reference evidence="4 5" key="2">
    <citation type="journal article" date="2011" name="ISME J.">
        <title>RNA-seq reveals cooperative metabolic interactions between two termite-gut spirochete species in co-culture.</title>
        <authorList>
            <person name="Rosenthal A.Z."/>
            <person name="Matson E.G."/>
            <person name="Eldar A."/>
            <person name="Leadbetter J.R."/>
        </authorList>
    </citation>
    <scope>NUCLEOTIDE SEQUENCE [LARGE SCALE GENOMIC DNA]</scope>
    <source>
        <strain evidence="5">ATCC BAA-888 / DSM 13862 / ZAS-9</strain>
    </source>
</reference>
<organism evidence="4 5">
    <name type="scientific">Leadbettera azotonutricia (strain ATCC BAA-888 / DSM 13862 / ZAS-9)</name>
    <name type="common">Treponema azotonutricium</name>
    <dbReference type="NCBI Taxonomy" id="545695"/>
    <lineage>
        <taxon>Bacteria</taxon>
        <taxon>Pseudomonadati</taxon>
        <taxon>Spirochaetota</taxon>
        <taxon>Spirochaetia</taxon>
        <taxon>Spirochaetales</taxon>
        <taxon>Breznakiellaceae</taxon>
        <taxon>Leadbettera</taxon>
    </lineage>
</organism>
<dbReference type="EMBL" id="CP001841">
    <property type="protein sequence ID" value="AEF81433.1"/>
    <property type="molecule type" value="Genomic_DNA"/>
</dbReference>
<evidence type="ECO:0000256" key="2">
    <source>
        <dbReference type="ARBA" id="ARBA00022801"/>
    </source>
</evidence>
<dbReference type="Pfam" id="PF00702">
    <property type="entry name" value="Hydrolase"/>
    <property type="match status" value="1"/>
</dbReference>
<dbReference type="Gene3D" id="3.40.50.1000">
    <property type="entry name" value="HAD superfamily/HAD-like"/>
    <property type="match status" value="1"/>
</dbReference>
<evidence type="ECO:0000256" key="1">
    <source>
        <dbReference type="ARBA" id="ARBA00022723"/>
    </source>
</evidence>
<proteinExistence type="predicted"/>
<dbReference type="Proteomes" id="UP000009222">
    <property type="component" value="Chromosome"/>
</dbReference>
<evidence type="ECO:0000313" key="4">
    <source>
        <dbReference type="EMBL" id="AEF81433.1"/>
    </source>
</evidence>
<dbReference type="GO" id="GO:0016791">
    <property type="term" value="F:phosphatase activity"/>
    <property type="evidence" value="ECO:0007669"/>
    <property type="project" value="TreeGrafter"/>
</dbReference>
<dbReference type="SFLD" id="SFLDG01129">
    <property type="entry name" value="C1.5:_HAD__Beta-PGM__Phosphata"/>
    <property type="match status" value="1"/>
</dbReference>
<dbReference type="SFLD" id="SFLDS00003">
    <property type="entry name" value="Haloacid_Dehalogenase"/>
    <property type="match status" value="1"/>
</dbReference>
<dbReference type="HOGENOM" id="CLU_1282734_0_0_12"/>
<protein>
    <submittedName>
        <fullName evidence="4">Putative HAD-superfamily hydrolase, subfamily IA, variant 1</fullName>
    </submittedName>
</protein>
<dbReference type="RefSeq" id="WP_015711113.1">
    <property type="nucleotide sequence ID" value="NC_015577.1"/>
</dbReference>
<dbReference type="InterPro" id="IPR036412">
    <property type="entry name" value="HAD-like_sf"/>
</dbReference>
<dbReference type="PANTHER" id="PTHR46470:SF2">
    <property type="entry name" value="GLYCERALDEHYDE 3-PHOSPHATE PHOSPHATASE"/>
    <property type="match status" value="1"/>
</dbReference>
<keyword evidence="2 4" id="KW-0378">Hydrolase</keyword>
<dbReference type="PANTHER" id="PTHR46470">
    <property type="entry name" value="N-ACYLNEURAMINATE-9-PHOSPHATASE"/>
    <property type="match status" value="1"/>
</dbReference>
<dbReference type="eggNOG" id="COG0637">
    <property type="taxonomic scope" value="Bacteria"/>
</dbReference>
<sequence>MEIYNLPKETKALIFDMDLTLYTCPAYGKNQIDNLIAILGKQQGKNFGEMNKEIEARRKSWAASHGGKKPSLSNLFLEFGVTMDENVKWREEACEPEKYLSPDAKLKETLKTLSTLFLLGVVTNNPVSVAERTLRSLGVEDCFAALVGLDTCMIPKPHKLPFAKMSELLSIDPKACVSIGDRYDIDIGLPLEMGMGGILVDGVEDVYELPGILKGGKL</sequence>
<dbReference type="STRING" id="545695.TREAZ_0866"/>
<dbReference type="InterPro" id="IPR023214">
    <property type="entry name" value="HAD_sf"/>
</dbReference>